<feature type="compositionally biased region" description="Basic and acidic residues" evidence="9">
    <location>
        <begin position="75"/>
        <end position="87"/>
    </location>
</feature>
<dbReference type="EMBL" id="HE681726">
    <property type="protein sequence ID" value="CCG25168.1"/>
    <property type="molecule type" value="Genomic_DNA"/>
</dbReference>
<dbReference type="GO" id="GO:0005634">
    <property type="term" value="C:nucleus"/>
    <property type="evidence" value="ECO:0007669"/>
    <property type="project" value="TreeGrafter"/>
</dbReference>
<evidence type="ECO:0000313" key="10">
    <source>
        <dbReference type="EMBL" id="CCG25168.1"/>
    </source>
</evidence>
<dbReference type="PANTHER" id="PTHR14773:SF0">
    <property type="entry name" value="WD REPEAT-CONTAINING PROTEIN 76"/>
    <property type="match status" value="1"/>
</dbReference>
<dbReference type="InterPro" id="IPR019775">
    <property type="entry name" value="WD40_repeat_CS"/>
</dbReference>
<dbReference type="GO" id="GO:2000001">
    <property type="term" value="P:regulation of DNA damage checkpoint"/>
    <property type="evidence" value="ECO:0007669"/>
    <property type="project" value="TreeGrafter"/>
</dbReference>
<dbReference type="GO" id="GO:0003677">
    <property type="term" value="F:DNA binding"/>
    <property type="evidence" value="ECO:0007669"/>
    <property type="project" value="UniProtKB-UniRule"/>
</dbReference>
<sequence>MRRVRFFIIDAVHLLNINFQPMALSSLEKKRQENIRRNKELLSKLDLDALSSGISRDIEKSSSPQPVKKRKVVKPKTEAKKEVEPSRRSRRLAGIQSELENPEEAAKIREEEEAKERRKREYEALKRTKLFGDFHLIDLITDRKSGDMIFEDKVRKSTDHDTSEKKVEDRILSQENETLQLIQSLGGKFSAGDFYEEIKKKGVNSDTSIDSKRKEFDSKRIFHRFDPLDVKLAHYRITAMMFHPSTTDRVIAAGDTNGNLGIWAPDASSDEPTTTILRPHGKNISKILTPANELQKLYSASYDGSVRSLDLNKLATTETVYLSDEGTSLGVSDINLVREDPNLMYMTTLDGLFYRHDLRTKPKAQIDYLRLHDKKIGGFAINPNNSYQMATASLDRTLRLWDLRKIGESDYSEFGDHKSPHMYGNYSSRLSVSCVDWNIDNHLVCNGYDDQICIFNYNDEPKITDWKSDYMPNFKASKQNNADEIILPNNLRPMNKIRHNCQTGRWVSILKSRWQENPQDGMQKFIIANMNRGMDVYDQKGNILAHLSDQIGAVPAVCILHPTQNWAVGGSASGKIYLIE</sequence>
<keyword evidence="11" id="KW-1185">Reference proteome</keyword>
<feature type="repeat" description="WD" evidence="7">
    <location>
        <begin position="369"/>
        <end position="404"/>
    </location>
</feature>
<dbReference type="HOGENOM" id="CLU_017019_1_1_1"/>
<dbReference type="Pfam" id="PF00400">
    <property type="entry name" value="WD40"/>
    <property type="match status" value="1"/>
</dbReference>
<dbReference type="Proteomes" id="UP000005018">
    <property type="component" value="Chromosome 8"/>
</dbReference>
<keyword evidence="5 8" id="KW-0227">DNA damage</keyword>
<dbReference type="SMART" id="SM00320">
    <property type="entry name" value="WD40"/>
    <property type="match status" value="5"/>
</dbReference>
<evidence type="ECO:0000313" key="11">
    <source>
        <dbReference type="Proteomes" id="UP000005018"/>
    </source>
</evidence>
<keyword evidence="6 8" id="KW-0238">DNA-binding</keyword>
<organism evidence="10 11">
    <name type="scientific">Candida orthopsilosis (strain 90-125)</name>
    <name type="common">Yeast</name>
    <dbReference type="NCBI Taxonomy" id="1136231"/>
    <lineage>
        <taxon>Eukaryota</taxon>
        <taxon>Fungi</taxon>
        <taxon>Dikarya</taxon>
        <taxon>Ascomycota</taxon>
        <taxon>Saccharomycotina</taxon>
        <taxon>Pichiomycetes</taxon>
        <taxon>Debaryomycetaceae</taxon>
        <taxon>Candida/Lodderomyces clade</taxon>
        <taxon>Candida</taxon>
    </lineage>
</organism>
<dbReference type="AlphaFoldDB" id="H8XBI0"/>
<evidence type="ECO:0000256" key="1">
    <source>
        <dbReference type="ARBA" id="ARBA00005434"/>
    </source>
</evidence>
<evidence type="ECO:0000256" key="9">
    <source>
        <dbReference type="SAM" id="MobiDB-lite"/>
    </source>
</evidence>
<dbReference type="SUPFAM" id="SSF50978">
    <property type="entry name" value="WD40 repeat-like"/>
    <property type="match status" value="1"/>
</dbReference>
<accession>H8XBI0</accession>
<evidence type="ECO:0000256" key="8">
    <source>
        <dbReference type="RuleBase" id="RU365004"/>
    </source>
</evidence>
<keyword evidence="4" id="KW-0677">Repeat</keyword>
<dbReference type="InterPro" id="IPR015943">
    <property type="entry name" value="WD40/YVTN_repeat-like_dom_sf"/>
</dbReference>
<dbReference type="InterPro" id="IPR001680">
    <property type="entry name" value="WD40_rpt"/>
</dbReference>
<name>H8XBI0_CANO9</name>
<dbReference type="PANTHER" id="PTHR14773">
    <property type="entry name" value="WD REPEAT-CONTAINING PROTEIN 76"/>
    <property type="match status" value="1"/>
</dbReference>
<evidence type="ECO:0000256" key="5">
    <source>
        <dbReference type="ARBA" id="ARBA00022763"/>
    </source>
</evidence>
<comment type="function">
    <text evidence="8">DNA-binding protein that binds to both single- and double-stranded DNA. Binds preferentially to UV-damaged DNA. May be involved in DNA-metabolic processes.</text>
</comment>
<dbReference type="RefSeq" id="XP_003871293.1">
    <property type="nucleotide sequence ID" value="XM_003871244.1"/>
</dbReference>
<evidence type="ECO:0000256" key="3">
    <source>
        <dbReference type="ARBA" id="ARBA00022574"/>
    </source>
</evidence>
<protein>
    <recommendedName>
        <fullName evidence="2 8">DNA damage-binding protein CMR1</fullName>
    </recommendedName>
</protein>
<keyword evidence="3 7" id="KW-0853">WD repeat</keyword>
<gene>
    <name evidence="10" type="ORF">CORT_0H00510</name>
</gene>
<dbReference type="InterPro" id="IPR036322">
    <property type="entry name" value="WD40_repeat_dom_sf"/>
</dbReference>
<feature type="compositionally biased region" description="Basic and acidic residues" evidence="9">
    <location>
        <begin position="104"/>
        <end position="118"/>
    </location>
</feature>
<evidence type="ECO:0000256" key="6">
    <source>
        <dbReference type="ARBA" id="ARBA00023125"/>
    </source>
</evidence>
<proteinExistence type="inferred from homology"/>
<evidence type="ECO:0000256" key="7">
    <source>
        <dbReference type="PROSITE-ProRule" id="PRU00221"/>
    </source>
</evidence>
<dbReference type="GO" id="GO:0006974">
    <property type="term" value="P:DNA damage response"/>
    <property type="evidence" value="ECO:0007669"/>
    <property type="project" value="UniProtKB-KW"/>
</dbReference>
<feature type="region of interest" description="Disordered" evidence="9">
    <location>
        <begin position="56"/>
        <end position="118"/>
    </location>
</feature>
<dbReference type="PROSITE" id="PS00678">
    <property type="entry name" value="WD_REPEATS_1"/>
    <property type="match status" value="1"/>
</dbReference>
<dbReference type="Gene3D" id="2.130.10.10">
    <property type="entry name" value="YVTN repeat-like/Quinoprotein amine dehydrogenase"/>
    <property type="match status" value="1"/>
</dbReference>
<dbReference type="InterPro" id="IPR050853">
    <property type="entry name" value="WD_repeat_DNA-damage-binding"/>
</dbReference>
<dbReference type="GeneID" id="14542397"/>
<comment type="similarity">
    <text evidence="1 8">Belongs to the WD repeat DDB2/WDR76 family.</text>
</comment>
<dbReference type="eggNOG" id="KOG4328">
    <property type="taxonomic scope" value="Eukaryota"/>
</dbReference>
<dbReference type="KEGG" id="cot:CORT_0H00510"/>
<evidence type="ECO:0000256" key="2">
    <source>
        <dbReference type="ARBA" id="ARBA00021132"/>
    </source>
</evidence>
<dbReference type="PROSITE" id="PS50082">
    <property type="entry name" value="WD_REPEATS_2"/>
    <property type="match status" value="1"/>
</dbReference>
<dbReference type="PROSITE" id="PS50294">
    <property type="entry name" value="WD_REPEATS_REGION"/>
    <property type="match status" value="1"/>
</dbReference>
<evidence type="ECO:0000256" key="4">
    <source>
        <dbReference type="ARBA" id="ARBA00022737"/>
    </source>
</evidence>
<reference evidence="10 11" key="1">
    <citation type="journal article" date="2012" name="PLoS ONE">
        <title>Sequence and analysis of the genome of the pathogenic yeast Candida orthopsilosis.</title>
        <authorList>
            <person name="Riccombeni A."/>
            <person name="Vidanes G."/>
            <person name="Proux-Wera E."/>
            <person name="Wolfe K.H."/>
            <person name="Butler G."/>
        </authorList>
    </citation>
    <scope>NUCLEOTIDE SEQUENCE [LARGE SCALE GENOMIC DNA]</scope>
    <source>
        <strain evidence="10 11">Co 90-125</strain>
    </source>
</reference>
<dbReference type="OrthoDB" id="9890280at2759"/>